<dbReference type="PANTHER" id="PTHR30485">
    <property type="entry name" value="NI/FE-HYDROGENASE 1 B-TYPE CYTOCHROME SUBUNIT"/>
    <property type="match status" value="1"/>
</dbReference>
<evidence type="ECO:0000313" key="10">
    <source>
        <dbReference type="EMBL" id="MDT8840107.1"/>
    </source>
</evidence>
<sequence length="284" mass="31995">MPSSDAAISRSDSLYYRHTLPVRIMHWINVIAFFVLLMSGLQIFNAHPALYWGKSSYTGRPPILQLVAKETDDGKVVGVTRVFGREFVTTGVLGASRGPDGDLVGRGFPSWATIPGPPWLALGRRWHLFFAWIFVINGLAYVIHAILSRHLVRDLLPTKADWHSIGKSLKDHLLLRHPKGEAAKHYNILQKLTYLIVIFGLLPLAILMGWAMSPWLDSIIPGWVDWFGGRQSARTIHFVVALALVAFVVIHVFQVIITGLWNNLRAIITGRYRIPPTEDRHDTE</sequence>
<dbReference type="GeneID" id="66513132"/>
<dbReference type="InterPro" id="IPR011577">
    <property type="entry name" value="Cyt_b561_bac/Ni-Hgenase"/>
</dbReference>
<evidence type="ECO:0000256" key="4">
    <source>
        <dbReference type="ARBA" id="ARBA00022989"/>
    </source>
</evidence>
<organism evidence="10 13">
    <name type="scientific">Paraburkholderia fungorum</name>
    <dbReference type="NCBI Taxonomy" id="134537"/>
    <lineage>
        <taxon>Bacteria</taxon>
        <taxon>Pseudomonadati</taxon>
        <taxon>Pseudomonadota</taxon>
        <taxon>Betaproteobacteria</taxon>
        <taxon>Burkholderiales</taxon>
        <taxon>Burkholderiaceae</taxon>
        <taxon>Paraburkholderia</taxon>
    </lineage>
</organism>
<reference evidence="9 12" key="2">
    <citation type="submission" date="2020-08" db="EMBL/GenBank/DDBJ databases">
        <title>Genomic Encyclopedia of Type Strains, Phase IV (KMG-V): Genome sequencing to study the core and pangenomes of soil and plant-associated prokaryotes.</title>
        <authorList>
            <person name="Whitman W."/>
        </authorList>
    </citation>
    <scope>NUCLEOTIDE SEQUENCE [LARGE SCALE GENOMIC DNA]</scope>
    <source>
        <strain evidence="9 12">SEMIA 4013</strain>
    </source>
</reference>
<protein>
    <submittedName>
        <fullName evidence="10">Cytochrome b/b6 domain-containing protein</fullName>
    </submittedName>
    <submittedName>
        <fullName evidence="8">Prokaryotic cytochrome b561 family protein</fullName>
    </submittedName>
    <submittedName>
        <fullName evidence="9">Thiosulfate reductase cytochrome b subunit</fullName>
    </submittedName>
</protein>
<keyword evidence="3 6" id="KW-0812">Transmembrane</keyword>
<dbReference type="RefSeq" id="WP_028197024.1">
    <property type="nucleotide sequence ID" value="NZ_CADFGE010000013.1"/>
</dbReference>
<dbReference type="Pfam" id="PF01292">
    <property type="entry name" value="Ni_hydr_CYTB"/>
    <property type="match status" value="2"/>
</dbReference>
<evidence type="ECO:0000256" key="3">
    <source>
        <dbReference type="ARBA" id="ARBA00022692"/>
    </source>
</evidence>
<reference evidence="10" key="3">
    <citation type="submission" date="2022-08" db="EMBL/GenBank/DDBJ databases">
        <authorList>
            <person name="Kim S.-J."/>
        </authorList>
    </citation>
    <scope>NUCLEOTIDE SEQUENCE</scope>
    <source>
        <strain evidence="10">KJ</strain>
    </source>
</reference>
<accession>A0AAJ3SSW9</accession>
<evidence type="ECO:0000313" key="8">
    <source>
        <dbReference type="EMBL" id="AJZ56351.1"/>
    </source>
</evidence>
<dbReference type="AlphaFoldDB" id="A0AAJ3SSW9"/>
<feature type="domain" description="Cytochrome b561 bacterial/Ni-hydrogenase" evidence="7">
    <location>
        <begin position="107"/>
        <end position="270"/>
    </location>
</feature>
<evidence type="ECO:0000256" key="6">
    <source>
        <dbReference type="SAM" id="Phobius"/>
    </source>
</evidence>
<dbReference type="InterPro" id="IPR016174">
    <property type="entry name" value="Di-haem_cyt_TM"/>
</dbReference>
<dbReference type="Gene3D" id="1.20.950.20">
    <property type="entry name" value="Transmembrane di-heme cytochromes, Chain C"/>
    <property type="match status" value="1"/>
</dbReference>
<dbReference type="GO" id="GO:0005886">
    <property type="term" value="C:plasma membrane"/>
    <property type="evidence" value="ECO:0007669"/>
    <property type="project" value="UniProtKB-SubCell"/>
</dbReference>
<evidence type="ECO:0000256" key="2">
    <source>
        <dbReference type="ARBA" id="ARBA00022475"/>
    </source>
</evidence>
<evidence type="ECO:0000313" key="11">
    <source>
        <dbReference type="Proteomes" id="UP000032614"/>
    </source>
</evidence>
<dbReference type="Proteomes" id="UP001246473">
    <property type="component" value="Unassembled WGS sequence"/>
</dbReference>
<name>A0AAJ3SSW9_9BURK</name>
<evidence type="ECO:0000256" key="5">
    <source>
        <dbReference type="ARBA" id="ARBA00023136"/>
    </source>
</evidence>
<dbReference type="EMBL" id="CP010024">
    <property type="protein sequence ID" value="AJZ56351.1"/>
    <property type="molecule type" value="Genomic_DNA"/>
</dbReference>
<dbReference type="GO" id="GO:0009055">
    <property type="term" value="F:electron transfer activity"/>
    <property type="evidence" value="ECO:0007669"/>
    <property type="project" value="InterPro"/>
</dbReference>
<dbReference type="KEGG" id="bfn:OI25_7861"/>
<keyword evidence="4 6" id="KW-1133">Transmembrane helix</keyword>
<dbReference type="EMBL" id="JANSLM010000008">
    <property type="protein sequence ID" value="MDT8840107.1"/>
    <property type="molecule type" value="Genomic_DNA"/>
</dbReference>
<evidence type="ECO:0000256" key="1">
    <source>
        <dbReference type="ARBA" id="ARBA00004651"/>
    </source>
</evidence>
<dbReference type="Proteomes" id="UP000518681">
    <property type="component" value="Unassembled WGS sequence"/>
</dbReference>
<evidence type="ECO:0000313" key="13">
    <source>
        <dbReference type="Proteomes" id="UP001246473"/>
    </source>
</evidence>
<dbReference type="GO" id="GO:0020037">
    <property type="term" value="F:heme binding"/>
    <property type="evidence" value="ECO:0007669"/>
    <property type="project" value="TreeGrafter"/>
</dbReference>
<feature type="transmembrane region" description="Helical" evidence="6">
    <location>
        <begin position="24"/>
        <end position="44"/>
    </location>
</feature>
<dbReference type="GO" id="GO:0022904">
    <property type="term" value="P:respiratory electron transport chain"/>
    <property type="evidence" value="ECO:0007669"/>
    <property type="project" value="InterPro"/>
</dbReference>
<proteinExistence type="predicted"/>
<feature type="transmembrane region" description="Helical" evidence="6">
    <location>
        <begin position="236"/>
        <end position="261"/>
    </location>
</feature>
<dbReference type="EMBL" id="JACIIK010000011">
    <property type="protein sequence ID" value="MBB6204894.1"/>
    <property type="molecule type" value="Genomic_DNA"/>
</dbReference>
<dbReference type="Proteomes" id="UP000032614">
    <property type="component" value="Plasmid pBIL"/>
</dbReference>
<dbReference type="PANTHER" id="PTHR30485:SF1">
    <property type="entry name" value="CYTOCHROME YDHU-RELATED"/>
    <property type="match status" value="1"/>
</dbReference>
<evidence type="ECO:0000313" key="12">
    <source>
        <dbReference type="Proteomes" id="UP000518681"/>
    </source>
</evidence>
<reference evidence="8 11" key="1">
    <citation type="journal article" date="2015" name="Genome Announc.">
        <title>Complete genome sequences for 59 burkholderia isolates, both pathogenic and near neighbor.</title>
        <authorList>
            <person name="Johnson S.L."/>
            <person name="Bishop-Lilly K.A."/>
            <person name="Ladner J.T."/>
            <person name="Daligault H.E."/>
            <person name="Davenport K.W."/>
            <person name="Jaissle J."/>
            <person name="Frey K.G."/>
            <person name="Koroleva G.I."/>
            <person name="Bruce D.C."/>
            <person name="Coyne S.R."/>
            <person name="Broomall S.M."/>
            <person name="Li P.E."/>
            <person name="Teshima H."/>
            <person name="Gibbons H.S."/>
            <person name="Palacios G.F."/>
            <person name="Rosenzweig C.N."/>
            <person name="Redden C.L."/>
            <person name="Xu Y."/>
            <person name="Minogue T.D."/>
            <person name="Chain P.S."/>
        </authorList>
    </citation>
    <scope>NUCLEOTIDE SEQUENCE [LARGE SCALE GENOMIC DNA]</scope>
    <source>
        <strain evidence="8 11">ATCC BAA-463</strain>
        <plasmid evidence="8 11">pBIL</plasmid>
    </source>
</reference>
<geneLocation type="plasmid" evidence="8 11">
    <name>pBIL</name>
</geneLocation>
<evidence type="ECO:0000259" key="7">
    <source>
        <dbReference type="Pfam" id="PF01292"/>
    </source>
</evidence>
<feature type="transmembrane region" description="Helical" evidence="6">
    <location>
        <begin position="192"/>
        <end position="216"/>
    </location>
</feature>
<feature type="transmembrane region" description="Helical" evidence="6">
    <location>
        <begin position="126"/>
        <end position="147"/>
    </location>
</feature>
<keyword evidence="2" id="KW-1003">Cell membrane</keyword>
<feature type="domain" description="Cytochrome b561 bacterial/Ni-hydrogenase" evidence="7">
    <location>
        <begin position="17"/>
        <end position="56"/>
    </location>
</feature>
<evidence type="ECO:0000313" key="9">
    <source>
        <dbReference type="EMBL" id="MBB6204894.1"/>
    </source>
</evidence>
<comment type="subcellular location">
    <subcellularLocation>
        <location evidence="1">Cell membrane</location>
        <topology evidence="1">Multi-pass membrane protein</topology>
    </subcellularLocation>
</comment>
<dbReference type="SUPFAM" id="SSF81342">
    <property type="entry name" value="Transmembrane di-heme cytochromes"/>
    <property type="match status" value="1"/>
</dbReference>
<dbReference type="InterPro" id="IPR051542">
    <property type="entry name" value="Hydrogenase_cytochrome"/>
</dbReference>
<keyword evidence="5 6" id="KW-0472">Membrane</keyword>
<keyword evidence="8" id="KW-0614">Plasmid</keyword>
<gene>
    <name evidence="9" type="ORF">GGD69_005788</name>
    <name evidence="8" type="ORF">OI25_7861</name>
    <name evidence="10" type="ORF">ParKJ_22030</name>
</gene>